<reference evidence="1" key="1">
    <citation type="submission" date="2016-10" db="EMBL/GenBank/DDBJ databases">
        <authorList>
            <person name="de Groot N.N."/>
        </authorList>
    </citation>
    <scope>NUCLEOTIDE SEQUENCE</scope>
</reference>
<dbReference type="AlphaFoldDB" id="A0A1W1EA59"/>
<name>A0A1W1EA59_9ZZZZ</name>
<protein>
    <submittedName>
        <fullName evidence="1">Uncharacterized protein</fullName>
    </submittedName>
</protein>
<evidence type="ECO:0000313" key="1">
    <source>
        <dbReference type="EMBL" id="SFV90853.1"/>
    </source>
</evidence>
<dbReference type="EMBL" id="FPIB01000025">
    <property type="protein sequence ID" value="SFV90853.1"/>
    <property type="molecule type" value="Genomic_DNA"/>
</dbReference>
<accession>A0A1W1EA59</accession>
<proteinExistence type="predicted"/>
<sequence length="250" mass="29887">MDGLEHELARRGHIDLMYDAPFVLTVKIAGYKRPDPHRGTQHRYRMKTRIKAYFWIKDRWHYDVYHGSVDYSLSLDAHTSGTESAYDNARRRLFEGLGERVAQRLEENFRFLVDFERQQHRNRRERFMDGQAVVMRGETLDFESASVRGSKSKYADIGWYGDEYKVDMQRMVFLNGTRYRILKRYKQLNDKQLMQMKLHGYDLFGRELQRGMGFVIKTAEGHYLKMYIDGFVRKEGIDNAGLRLQWQFLQ</sequence>
<gene>
    <name evidence="1" type="ORF">MNB_SV-4-655</name>
</gene>
<organism evidence="1">
    <name type="scientific">hydrothermal vent metagenome</name>
    <dbReference type="NCBI Taxonomy" id="652676"/>
    <lineage>
        <taxon>unclassified sequences</taxon>
        <taxon>metagenomes</taxon>
        <taxon>ecological metagenomes</taxon>
    </lineage>
</organism>